<dbReference type="RefSeq" id="WP_167238410.1">
    <property type="nucleotide sequence ID" value="NZ_WHJF01000052.1"/>
</dbReference>
<organism evidence="1 2">
    <name type="scientific">Massilia genomosp. 1</name>
    <dbReference type="NCBI Taxonomy" id="2609280"/>
    <lineage>
        <taxon>Bacteria</taxon>
        <taxon>Pseudomonadati</taxon>
        <taxon>Pseudomonadota</taxon>
        <taxon>Betaproteobacteria</taxon>
        <taxon>Burkholderiales</taxon>
        <taxon>Oxalobacteraceae</taxon>
        <taxon>Telluria group</taxon>
        <taxon>Massilia</taxon>
    </lineage>
</organism>
<dbReference type="EMBL" id="WHJF01000052">
    <property type="protein sequence ID" value="NHZ64366.1"/>
    <property type="molecule type" value="Genomic_DNA"/>
</dbReference>
<sequence length="148" mass="15908">MSYVIHVWESPRPASFEEAAHIAFDLAEEVVGQNPRFLILAARLTARFPCITRAPGGVWSDGPLDGKTGERVYVLGISHSHAEVFAHIVECAARLGLTVFDMQAARAYLPSGRMLAQLPAAPVAALPEPPAAPCVRLLVGCVFEQSMS</sequence>
<gene>
    <name evidence="1" type="ORF">F1735_19010</name>
</gene>
<proteinExistence type="predicted"/>
<name>A0ABX0MNM7_9BURK</name>
<protein>
    <submittedName>
        <fullName evidence="1">Uncharacterized protein</fullName>
    </submittedName>
</protein>
<dbReference type="Proteomes" id="UP000610594">
    <property type="component" value="Unassembled WGS sequence"/>
</dbReference>
<evidence type="ECO:0000313" key="2">
    <source>
        <dbReference type="Proteomes" id="UP000610594"/>
    </source>
</evidence>
<reference evidence="1 2" key="1">
    <citation type="submission" date="2019-10" db="EMBL/GenBank/DDBJ databases">
        <title>Taxonomy of Antarctic Massilia spp.: description of Massilia rubra sp. nov., Massilia aquatica sp. nov., Massilia mucilaginosa sp. nov., Massilia frigida sp. nov. isolated from streams, lakes and regoliths.</title>
        <authorList>
            <person name="Holochova P."/>
            <person name="Sedlacek I."/>
            <person name="Kralova S."/>
            <person name="Maslanova I."/>
            <person name="Busse H.-J."/>
            <person name="Stankova E."/>
            <person name="Vrbovska V."/>
            <person name="Kovarovic V."/>
            <person name="Bartak M."/>
            <person name="Svec P."/>
            <person name="Pantucek R."/>
        </authorList>
    </citation>
    <scope>NUCLEOTIDE SEQUENCE [LARGE SCALE GENOMIC DNA]</scope>
    <source>
        <strain evidence="1 2">CCM 8694</strain>
    </source>
</reference>
<accession>A0ABX0MNM7</accession>
<comment type="caution">
    <text evidence="1">The sequence shown here is derived from an EMBL/GenBank/DDBJ whole genome shotgun (WGS) entry which is preliminary data.</text>
</comment>
<evidence type="ECO:0000313" key="1">
    <source>
        <dbReference type="EMBL" id="NHZ64366.1"/>
    </source>
</evidence>
<keyword evidence="2" id="KW-1185">Reference proteome</keyword>